<dbReference type="InterPro" id="IPR008594">
    <property type="entry name" value="DcpS/DCS2"/>
</dbReference>
<evidence type="ECO:0000313" key="3">
    <source>
        <dbReference type="Proteomes" id="UP001151582"/>
    </source>
</evidence>
<dbReference type="SUPFAM" id="SSF54197">
    <property type="entry name" value="HIT-like"/>
    <property type="match status" value="1"/>
</dbReference>
<keyword evidence="3" id="KW-1185">Reference proteome</keyword>
<dbReference type="PANTHER" id="PTHR12978:SF0">
    <property type="entry name" value="M7GPPPX DIPHOSPHATASE"/>
    <property type="match status" value="1"/>
</dbReference>
<proteinExistence type="inferred from homology"/>
<dbReference type="Gene3D" id="3.30.200.40">
    <property type="entry name" value="Scavenger mRNA decapping enzyme, N-terminal domain"/>
    <property type="match status" value="1"/>
</dbReference>
<dbReference type="GO" id="GO:0000932">
    <property type="term" value="C:P-body"/>
    <property type="evidence" value="ECO:0007669"/>
    <property type="project" value="TreeGrafter"/>
</dbReference>
<accession>A0A9W8EDS6</accession>
<reference evidence="2" key="1">
    <citation type="submission" date="2022-07" db="EMBL/GenBank/DDBJ databases">
        <title>Phylogenomic reconstructions and comparative analyses of Kickxellomycotina fungi.</title>
        <authorList>
            <person name="Reynolds N.K."/>
            <person name="Stajich J.E."/>
            <person name="Barry K."/>
            <person name="Grigoriev I.V."/>
            <person name="Crous P."/>
            <person name="Smith M.E."/>
        </authorList>
    </citation>
    <scope>NUCLEOTIDE SEQUENCE</scope>
    <source>
        <strain evidence="2">RSA 567</strain>
    </source>
</reference>
<comment type="caution">
    <text evidence="2">The sequence shown here is derived from an EMBL/GenBank/DDBJ whole genome shotgun (WGS) entry which is preliminary data.</text>
</comment>
<dbReference type="Gene3D" id="3.30.428.10">
    <property type="entry name" value="HIT-like"/>
    <property type="match status" value="1"/>
</dbReference>
<dbReference type="InterPro" id="IPR036265">
    <property type="entry name" value="HIT-like_sf"/>
</dbReference>
<name>A0A9W8EDS6_9FUNG</name>
<dbReference type="GO" id="GO:0000340">
    <property type="term" value="F:RNA 7-methylguanosine cap binding"/>
    <property type="evidence" value="ECO:0007669"/>
    <property type="project" value="TreeGrafter"/>
</dbReference>
<dbReference type="AlphaFoldDB" id="A0A9W8EDS6"/>
<dbReference type="SUPFAM" id="SSF102860">
    <property type="entry name" value="mRNA decapping enzyme DcpS N-terminal domain"/>
    <property type="match status" value="1"/>
</dbReference>
<dbReference type="Proteomes" id="UP001151582">
    <property type="component" value="Unassembled WGS sequence"/>
</dbReference>
<evidence type="ECO:0000313" key="2">
    <source>
        <dbReference type="EMBL" id="KAJ1983152.1"/>
    </source>
</evidence>
<protein>
    <submittedName>
        <fullName evidence="2">Uncharacterized protein</fullName>
    </submittedName>
</protein>
<dbReference type="GO" id="GO:0005634">
    <property type="term" value="C:nucleus"/>
    <property type="evidence" value="ECO:0007669"/>
    <property type="project" value="TreeGrafter"/>
</dbReference>
<comment type="similarity">
    <text evidence="1">Belongs to the HIT family.</text>
</comment>
<organism evidence="2 3">
    <name type="scientific">Dimargaris verticillata</name>
    <dbReference type="NCBI Taxonomy" id="2761393"/>
    <lineage>
        <taxon>Eukaryota</taxon>
        <taxon>Fungi</taxon>
        <taxon>Fungi incertae sedis</taxon>
        <taxon>Zoopagomycota</taxon>
        <taxon>Kickxellomycotina</taxon>
        <taxon>Dimargaritomycetes</taxon>
        <taxon>Dimargaritales</taxon>
        <taxon>Dimargaritaceae</taxon>
        <taxon>Dimargaris</taxon>
    </lineage>
</organism>
<dbReference type="GO" id="GO:0016787">
    <property type="term" value="F:hydrolase activity"/>
    <property type="evidence" value="ECO:0007669"/>
    <property type="project" value="InterPro"/>
</dbReference>
<dbReference type="PANTHER" id="PTHR12978">
    <property type="entry name" value="HISTIDINE TRIAD HIT PROTEIN MEMBER"/>
    <property type="match status" value="1"/>
</dbReference>
<dbReference type="EMBL" id="JANBQB010000067">
    <property type="protein sequence ID" value="KAJ1983152.1"/>
    <property type="molecule type" value="Genomic_DNA"/>
</dbReference>
<dbReference type="GO" id="GO:0000290">
    <property type="term" value="P:deadenylation-dependent decapping of nuclear-transcribed mRNA"/>
    <property type="evidence" value="ECO:0007669"/>
    <property type="project" value="InterPro"/>
</dbReference>
<sequence length="184" mass="20664">MDTATAGELLQRFVFERVLNQDPRVKSLILLGSILPNSSAKDPPNGTAHQAVLRIEKRHFSSEQAPNLLTAQLGSVTVRDRNDCYFWLDGWWASSAQASAPDLKLELIYPATALHIAKYAFQPRRLILETPQLYQTAVLPYVASLPAQRIQWVYNILEGRSEQDKLLANHLAEDGQGFVVLPDR</sequence>
<evidence type="ECO:0000256" key="1">
    <source>
        <dbReference type="ARBA" id="ARBA00010208"/>
    </source>
</evidence>
<dbReference type="OrthoDB" id="10264956at2759"/>
<gene>
    <name evidence="2" type="ORF">H4R34_001438</name>
</gene>
<dbReference type="Pfam" id="PF05652">
    <property type="entry name" value="DcpS"/>
    <property type="match status" value="1"/>
</dbReference>
<dbReference type="InterPro" id="IPR011145">
    <property type="entry name" value="Scavenger_mRNA_decap_enz_N"/>
</dbReference>